<dbReference type="RefSeq" id="WP_169233888.1">
    <property type="nucleotide sequence ID" value="NZ_JABBGI010000006.1"/>
</dbReference>
<organism evidence="7 8">
    <name type="scientific">Chryseobacterium antibioticum</name>
    <dbReference type="NCBI Taxonomy" id="2728847"/>
    <lineage>
        <taxon>Bacteria</taxon>
        <taxon>Pseudomonadati</taxon>
        <taxon>Bacteroidota</taxon>
        <taxon>Flavobacteriia</taxon>
        <taxon>Flavobacteriales</taxon>
        <taxon>Weeksellaceae</taxon>
        <taxon>Chryseobacterium group</taxon>
        <taxon>Chryseobacterium</taxon>
    </lineage>
</organism>
<keyword evidence="3" id="KW-0732">Signal</keyword>
<evidence type="ECO:0000259" key="6">
    <source>
        <dbReference type="Pfam" id="PF03388"/>
    </source>
</evidence>
<evidence type="ECO:0000256" key="1">
    <source>
        <dbReference type="ARBA" id="ARBA00004479"/>
    </source>
</evidence>
<dbReference type="SUPFAM" id="SSF49899">
    <property type="entry name" value="Concanavalin A-like lectins/glucanases"/>
    <property type="match status" value="1"/>
</dbReference>
<dbReference type="InterPro" id="IPR026341">
    <property type="entry name" value="T9SS_type_B"/>
</dbReference>
<evidence type="ECO:0000256" key="5">
    <source>
        <dbReference type="ARBA" id="ARBA00023136"/>
    </source>
</evidence>
<dbReference type="Gene3D" id="2.60.120.200">
    <property type="match status" value="1"/>
</dbReference>
<accession>A0A7Y0FQL2</accession>
<proteinExistence type="predicted"/>
<dbReference type="GO" id="GO:0005537">
    <property type="term" value="F:D-mannose binding"/>
    <property type="evidence" value="ECO:0007669"/>
    <property type="project" value="TreeGrafter"/>
</dbReference>
<dbReference type="PANTHER" id="PTHR12223:SF28">
    <property type="entry name" value="LECTIN, MANNOSE BINDING 1 LIKE"/>
    <property type="match status" value="1"/>
</dbReference>
<name>A0A7Y0FQL2_9FLAO</name>
<protein>
    <submittedName>
        <fullName evidence="7">T9SS type B sorting domain-containing protein</fullName>
    </submittedName>
</protein>
<dbReference type="Pfam" id="PF13585">
    <property type="entry name" value="CHU_C"/>
    <property type="match status" value="1"/>
</dbReference>
<comment type="caution">
    <text evidence="7">The sequence shown here is derived from an EMBL/GenBank/DDBJ whole genome shotgun (WGS) entry which is preliminary data.</text>
</comment>
<dbReference type="NCBIfam" id="TIGR04131">
    <property type="entry name" value="Bac_Flav_CTERM"/>
    <property type="match status" value="1"/>
</dbReference>
<keyword evidence="4" id="KW-1133">Transmembrane helix</keyword>
<dbReference type="GO" id="GO:0004553">
    <property type="term" value="F:hydrolase activity, hydrolyzing O-glycosyl compounds"/>
    <property type="evidence" value="ECO:0007669"/>
    <property type="project" value="UniProtKB-ARBA"/>
</dbReference>
<dbReference type="Proteomes" id="UP000544054">
    <property type="component" value="Unassembled WGS sequence"/>
</dbReference>
<evidence type="ECO:0000313" key="8">
    <source>
        <dbReference type="Proteomes" id="UP000544054"/>
    </source>
</evidence>
<dbReference type="InterPro" id="IPR051136">
    <property type="entry name" value="Intracellular_Lectin-GPT"/>
</dbReference>
<dbReference type="GO" id="GO:0016020">
    <property type="term" value="C:membrane"/>
    <property type="evidence" value="ECO:0007669"/>
    <property type="project" value="UniProtKB-SubCell"/>
</dbReference>
<dbReference type="GO" id="GO:0006888">
    <property type="term" value="P:endoplasmic reticulum to Golgi vesicle-mediated transport"/>
    <property type="evidence" value="ECO:0007669"/>
    <property type="project" value="TreeGrafter"/>
</dbReference>
<keyword evidence="5" id="KW-0472">Membrane</keyword>
<gene>
    <name evidence="7" type="ORF">HHL23_05915</name>
</gene>
<dbReference type="AlphaFoldDB" id="A0A7Y0FQL2"/>
<keyword evidence="2" id="KW-0812">Transmembrane</keyword>
<evidence type="ECO:0000313" key="7">
    <source>
        <dbReference type="EMBL" id="NML69327.1"/>
    </source>
</evidence>
<dbReference type="InterPro" id="IPR013320">
    <property type="entry name" value="ConA-like_dom_sf"/>
</dbReference>
<comment type="subcellular location">
    <subcellularLocation>
        <location evidence="1">Membrane</location>
        <topology evidence="1">Single-pass type I membrane protein</topology>
    </subcellularLocation>
</comment>
<reference evidence="7 8" key="1">
    <citation type="submission" date="2020-04" db="EMBL/GenBank/DDBJ databases">
        <title>Chryseobacterium sp. RP-3-3 sp. nov., isolated from Jeju soil.</title>
        <authorList>
            <person name="Dahal R.H."/>
        </authorList>
    </citation>
    <scope>NUCLEOTIDE SEQUENCE [LARGE SCALE GENOMIC DNA]</scope>
    <source>
        <strain evidence="7 8">RP-3-3</strain>
    </source>
</reference>
<dbReference type="Pfam" id="PF03388">
    <property type="entry name" value="Lectin_leg-like"/>
    <property type="match status" value="1"/>
</dbReference>
<dbReference type="GO" id="GO:0030134">
    <property type="term" value="C:COPII-coated ER to Golgi transport vesicle"/>
    <property type="evidence" value="ECO:0007669"/>
    <property type="project" value="TreeGrafter"/>
</dbReference>
<dbReference type="InterPro" id="IPR005052">
    <property type="entry name" value="Lectin_leg"/>
</dbReference>
<evidence type="ECO:0000256" key="4">
    <source>
        <dbReference type="ARBA" id="ARBA00022989"/>
    </source>
</evidence>
<sequence>MNKLLLSYISLLLLFLSGGLLSQTYELTGNPVNTTGWTMVSPTQVSGDFVQLTPDANDKSGSIRLNDPINLKYCDKWRVEFDFRMDSNQTSNGDGIAFWYLANPPVASVLGSGLGVSQNAVGFIAGFDTYNNTTTATMSKVHVAYGQVVNTTDTNNVEFFNTAGSSFHSPDLNTTIPFQGTTYKHVEVTAQVDPAIPANWIVKITIDGTLICNQSFAPAGTAAAMTVGYFGFSASTGGARSRHSIKNVKIYTDKVPILQTTATQSFCPNPTTGFGSVNLTSFNSQFVNNPSNYTFTYLQGSTPIANPTNYQFNANTTVTVVVKDNAGILCDNPDGKILLVLAPLTLTDKTLTVCNNNKAGIGLFNLNSADVAVGLTVVKKYYKTLNDLNAGTNEIQNPGTYTSAAGIVYVKVTTPLGCTGTAKITLAFYPDTPVKEATLRSCFLQNNITSAVFDLTSADVTTLTSGFTKKYYTSVANALAGTNEIANPTQYMSVSTAVYVKVTDATGCFAVAKVNLVVLPPVTSTVLKDKTICIDGRTDLDAGPGFNSYEWSTGATTPSIQGVGVGLYWVRLKTGDCIATQIVKVIASANPVVTSIDINNTTITVNVSGGTPPYKYSLNGIDWQDSNIFAGLHRGEAKIFVKDFYNCTPVEVQITVPNLINAITPNGDNVNDFIDYSALAYKKNLVFIVYDRYGNKLYEAGKTRNFKWDGTAFGKKILTGTYWYTISWNENDKNNTETKYSGWILVKNRE</sequence>
<keyword evidence="8" id="KW-1185">Reference proteome</keyword>
<evidence type="ECO:0000256" key="2">
    <source>
        <dbReference type="ARBA" id="ARBA00022692"/>
    </source>
</evidence>
<dbReference type="EMBL" id="JABBGI010000006">
    <property type="protein sequence ID" value="NML69327.1"/>
    <property type="molecule type" value="Genomic_DNA"/>
</dbReference>
<feature type="domain" description="L-type lectin-like" evidence="6">
    <location>
        <begin position="34"/>
        <end position="138"/>
    </location>
</feature>
<dbReference type="PANTHER" id="PTHR12223">
    <property type="entry name" value="VESICULAR MANNOSE-BINDING LECTIN"/>
    <property type="match status" value="1"/>
</dbReference>
<evidence type="ECO:0000256" key="3">
    <source>
        <dbReference type="ARBA" id="ARBA00022729"/>
    </source>
</evidence>
<dbReference type="GO" id="GO:0005975">
    <property type="term" value="P:carbohydrate metabolic process"/>
    <property type="evidence" value="ECO:0007669"/>
    <property type="project" value="UniProtKB-ARBA"/>
</dbReference>